<accession>A0ABD0XU52</accession>
<dbReference type="InterPro" id="IPR000312">
    <property type="entry name" value="Glycosyl_Trfase_fam3"/>
</dbReference>
<comment type="subunit">
    <text evidence="2">Homodimer.</text>
</comment>
<dbReference type="Gene3D" id="3.40.1030.10">
    <property type="entry name" value="Nucleoside phosphorylase/phosphoribosyltransferase catalytic domain"/>
    <property type="match status" value="1"/>
</dbReference>
<protein>
    <recommendedName>
        <fullName evidence="5">Glycosyl transferase family 3 domain-containing protein</fullName>
    </recommendedName>
</protein>
<evidence type="ECO:0000256" key="1">
    <source>
        <dbReference type="ARBA" id="ARBA00006915"/>
    </source>
</evidence>
<evidence type="ECO:0000313" key="7">
    <source>
        <dbReference type="Proteomes" id="UP001558652"/>
    </source>
</evidence>
<dbReference type="PANTHER" id="PTHR10515:SF0">
    <property type="entry name" value="THYMIDINE PHOSPHORYLASE"/>
    <property type="match status" value="1"/>
</dbReference>
<comment type="similarity">
    <text evidence="1">Belongs to the thymidine/pyrimidine-nucleoside phosphorylase family.</text>
</comment>
<dbReference type="PANTHER" id="PTHR10515">
    <property type="entry name" value="THYMIDINE PHOSPHORYLASE"/>
    <property type="match status" value="1"/>
</dbReference>
<evidence type="ECO:0000313" key="6">
    <source>
        <dbReference type="EMBL" id="KAL1114816.1"/>
    </source>
</evidence>
<dbReference type="Proteomes" id="UP001558652">
    <property type="component" value="Unassembled WGS sequence"/>
</dbReference>
<keyword evidence="7" id="KW-1185">Reference proteome</keyword>
<evidence type="ECO:0000259" key="5">
    <source>
        <dbReference type="Pfam" id="PF00591"/>
    </source>
</evidence>
<dbReference type="Pfam" id="PF00591">
    <property type="entry name" value="Glycos_transf_3"/>
    <property type="match status" value="1"/>
</dbReference>
<dbReference type="EMBL" id="JBFDAA010000021">
    <property type="protein sequence ID" value="KAL1114816.1"/>
    <property type="molecule type" value="Genomic_DNA"/>
</dbReference>
<evidence type="ECO:0000256" key="3">
    <source>
        <dbReference type="ARBA" id="ARBA00022676"/>
    </source>
</evidence>
<organism evidence="6 7">
    <name type="scientific">Ranatra chinensis</name>
    <dbReference type="NCBI Taxonomy" id="642074"/>
    <lineage>
        <taxon>Eukaryota</taxon>
        <taxon>Metazoa</taxon>
        <taxon>Ecdysozoa</taxon>
        <taxon>Arthropoda</taxon>
        <taxon>Hexapoda</taxon>
        <taxon>Insecta</taxon>
        <taxon>Pterygota</taxon>
        <taxon>Neoptera</taxon>
        <taxon>Paraneoptera</taxon>
        <taxon>Hemiptera</taxon>
        <taxon>Heteroptera</taxon>
        <taxon>Panheteroptera</taxon>
        <taxon>Nepomorpha</taxon>
        <taxon>Nepidae</taxon>
        <taxon>Ranatrinae</taxon>
        <taxon>Ranatra</taxon>
    </lineage>
</organism>
<dbReference type="InterPro" id="IPR000053">
    <property type="entry name" value="Thymidine/pyrmidine_PPase"/>
</dbReference>
<dbReference type="InterPro" id="IPR035902">
    <property type="entry name" value="Nuc_phospho_transferase"/>
</dbReference>
<gene>
    <name evidence="6" type="ORF">AAG570_007640</name>
</gene>
<dbReference type="PROSITE" id="PS00647">
    <property type="entry name" value="THYMID_PHOSPHORYLASE"/>
    <property type="match status" value="1"/>
</dbReference>
<sequence length="254" mass="27590">MVSGRGLDFTGGTLDKLESIPGYRTKLSVEEMKHCIATCNYFIAGSTETLCPGDRTLYRIRDITATVDCAPLIIASILGKKYAEGAKYLVLDLKVGSSAICKRTRDAEQLASKMLTVAEHLGMKLKVVLTKMETPIGKAVGNSLEVAESVQILKGGGPPSVKSLITRLGGELLFLTGKARSHVDGMRQVQAVLDNGKALEYFEKCLVCQGVDPETVKKLTEDEPWEVIKRSDHYLAFKAPRTGESQSANTNCPH</sequence>
<dbReference type="SUPFAM" id="SSF52418">
    <property type="entry name" value="Nucleoside phosphorylase/phosphoribosyltransferase catalytic domain"/>
    <property type="match status" value="1"/>
</dbReference>
<dbReference type="AlphaFoldDB" id="A0ABD0XU52"/>
<dbReference type="FunFam" id="3.40.1030.10:FF:000003">
    <property type="entry name" value="Pyrimidine-nucleoside phosphorylase"/>
    <property type="match status" value="1"/>
</dbReference>
<feature type="domain" description="Glycosyl transferase family 3" evidence="5">
    <location>
        <begin position="1"/>
        <end position="199"/>
    </location>
</feature>
<comment type="caution">
    <text evidence="6">The sequence shown here is derived from an EMBL/GenBank/DDBJ whole genome shotgun (WGS) entry which is preliminary data.</text>
</comment>
<evidence type="ECO:0000256" key="2">
    <source>
        <dbReference type="ARBA" id="ARBA00011738"/>
    </source>
</evidence>
<evidence type="ECO:0000256" key="4">
    <source>
        <dbReference type="ARBA" id="ARBA00022679"/>
    </source>
</evidence>
<keyword evidence="3" id="KW-0328">Glycosyltransferase</keyword>
<reference evidence="6 7" key="1">
    <citation type="submission" date="2024-07" db="EMBL/GenBank/DDBJ databases">
        <title>Chromosome-level genome assembly of the water stick insect Ranatra chinensis (Heteroptera: Nepidae).</title>
        <authorList>
            <person name="Liu X."/>
        </authorList>
    </citation>
    <scope>NUCLEOTIDE SEQUENCE [LARGE SCALE GENOMIC DNA]</scope>
    <source>
        <strain evidence="6">Cailab_2021Rc</strain>
        <tissue evidence="6">Muscle</tissue>
    </source>
</reference>
<dbReference type="GO" id="GO:0016757">
    <property type="term" value="F:glycosyltransferase activity"/>
    <property type="evidence" value="ECO:0007669"/>
    <property type="project" value="UniProtKB-KW"/>
</dbReference>
<name>A0ABD0XU52_9HEMI</name>
<dbReference type="InterPro" id="IPR017872">
    <property type="entry name" value="Pyrmidine_PPase_CS"/>
</dbReference>
<keyword evidence="4" id="KW-0808">Transferase</keyword>
<proteinExistence type="inferred from homology"/>